<evidence type="ECO:0000313" key="1">
    <source>
        <dbReference type="EMBL" id="GGB13381.1"/>
    </source>
</evidence>
<dbReference type="Gene3D" id="1.25.40.10">
    <property type="entry name" value="Tetratricopeptide repeat domain"/>
    <property type="match status" value="1"/>
</dbReference>
<name>A0A8J2UGE9_9BACT</name>
<gene>
    <name evidence="1" type="ORF">GCM10011511_41330</name>
</gene>
<accession>A0A8J2UGE9</accession>
<reference evidence="1" key="1">
    <citation type="journal article" date="2014" name="Int. J. Syst. Evol. Microbiol.">
        <title>Complete genome sequence of Corynebacterium casei LMG S-19264T (=DSM 44701T), isolated from a smear-ripened cheese.</title>
        <authorList>
            <consortium name="US DOE Joint Genome Institute (JGI-PGF)"/>
            <person name="Walter F."/>
            <person name="Albersmeier A."/>
            <person name="Kalinowski J."/>
            <person name="Ruckert C."/>
        </authorList>
    </citation>
    <scope>NUCLEOTIDE SEQUENCE</scope>
    <source>
        <strain evidence="1">CGMCC 1.15448</strain>
    </source>
</reference>
<proteinExistence type="predicted"/>
<evidence type="ECO:0000313" key="2">
    <source>
        <dbReference type="Proteomes" id="UP000607559"/>
    </source>
</evidence>
<dbReference type="AlphaFoldDB" id="A0A8J2UGE9"/>
<protein>
    <recommendedName>
        <fullName evidence="3">Tetratricopeptide repeat protein</fullName>
    </recommendedName>
</protein>
<dbReference type="RefSeq" id="WP_188935283.1">
    <property type="nucleotide sequence ID" value="NZ_BMJC01000004.1"/>
</dbReference>
<dbReference type="EMBL" id="BMJC01000004">
    <property type="protein sequence ID" value="GGB13381.1"/>
    <property type="molecule type" value="Genomic_DNA"/>
</dbReference>
<dbReference type="Pfam" id="PF14559">
    <property type="entry name" value="TPR_19"/>
    <property type="match status" value="1"/>
</dbReference>
<dbReference type="InterPro" id="IPR011990">
    <property type="entry name" value="TPR-like_helical_dom_sf"/>
</dbReference>
<evidence type="ECO:0008006" key="3">
    <source>
        <dbReference type="Google" id="ProtNLM"/>
    </source>
</evidence>
<comment type="caution">
    <text evidence="1">The sequence shown here is derived from an EMBL/GenBank/DDBJ whole genome shotgun (WGS) entry which is preliminary data.</text>
</comment>
<dbReference type="Proteomes" id="UP000607559">
    <property type="component" value="Unassembled WGS sequence"/>
</dbReference>
<sequence>MKRQQYLVAGTGVLLLLALYFFGQTVPSHPKKDAAAGGDPGTSLVKSIGLQEILQAAEARLSPAQLSYVNRLQNSVVRGDVQSQQLNADRQLASFWKDSVSDGFLLYAYYTGEAAKLEKSEKSLTFAAQLFLQGLRGQDDPALKGWMATDAKQLFEKALELNPNNDSSKVGLGASYIFGSSAGSPMEVMQGIQRILEVARRDSTNMYAQLMLGWGGLVSGQFDKAIERLTTVVQHQPANIEAILLLAEVHQQRGNKTDAIRWYEAAKKQLGGQNEMVKEIDARIKSLR</sequence>
<reference evidence="1" key="2">
    <citation type="submission" date="2020-09" db="EMBL/GenBank/DDBJ databases">
        <authorList>
            <person name="Sun Q."/>
            <person name="Zhou Y."/>
        </authorList>
    </citation>
    <scope>NUCLEOTIDE SEQUENCE</scope>
    <source>
        <strain evidence="1">CGMCC 1.15448</strain>
    </source>
</reference>
<keyword evidence="2" id="KW-1185">Reference proteome</keyword>
<dbReference type="SUPFAM" id="SSF48452">
    <property type="entry name" value="TPR-like"/>
    <property type="match status" value="1"/>
</dbReference>
<organism evidence="1 2">
    <name type="scientific">Puia dinghuensis</name>
    <dbReference type="NCBI Taxonomy" id="1792502"/>
    <lineage>
        <taxon>Bacteria</taxon>
        <taxon>Pseudomonadati</taxon>
        <taxon>Bacteroidota</taxon>
        <taxon>Chitinophagia</taxon>
        <taxon>Chitinophagales</taxon>
        <taxon>Chitinophagaceae</taxon>
        <taxon>Puia</taxon>
    </lineage>
</organism>